<dbReference type="AlphaFoldDB" id="A0A075JM84"/>
<gene>
    <name evidence="5" type="ORF">HX89_09860</name>
</gene>
<evidence type="ECO:0000259" key="4">
    <source>
        <dbReference type="SMART" id="SM00563"/>
    </source>
</evidence>
<reference evidence="5 6" key="1">
    <citation type="submission" date="2014-07" db="EMBL/GenBank/DDBJ databases">
        <title>Genome Sequencing of Dermacoccus nishinomiyaensis.</title>
        <authorList>
            <person name="Hong K.W."/>
            <person name="Chan K.G."/>
        </authorList>
    </citation>
    <scope>NUCLEOTIDE SEQUENCE [LARGE SCALE GENOMIC DNA]</scope>
    <source>
        <strain evidence="5 6">M25</strain>
    </source>
</reference>
<dbReference type="EMBL" id="CP008889">
    <property type="protein sequence ID" value="AIF41203.1"/>
    <property type="molecule type" value="Genomic_DNA"/>
</dbReference>
<dbReference type="Proteomes" id="UP000027986">
    <property type="component" value="Chromosome"/>
</dbReference>
<sequence length="256" mass="27473">MAKISLDAGERNAVVSVITNAVAPAVAPWLRETWRGAEHVPATGGAVIAANHLSYSDPFVIGRFLLYGAGRLPHFLGKAEVFAVPVLGPLLRRAGQIPVHRGTARAKDSFVEAVDAVAAGRLVCLLPEGTLTRDRAFWPMTGKSGAARIALTTGAPLVTVAMWGPERIIPPTSRARHVVPHLLTRRHDVTVVAGEPVDLDDLRGRDLDTEVLTEATRRLMAAILELLCEIRGERPGAPPLDNPRTVSRPTDARGTR</sequence>
<dbReference type="PANTHER" id="PTHR10434">
    <property type="entry name" value="1-ACYL-SN-GLYCEROL-3-PHOSPHATE ACYLTRANSFERASE"/>
    <property type="match status" value="1"/>
</dbReference>
<dbReference type="Pfam" id="PF01553">
    <property type="entry name" value="Acyltransferase"/>
    <property type="match status" value="1"/>
</dbReference>
<feature type="domain" description="Phospholipid/glycerol acyltransferase" evidence="4">
    <location>
        <begin position="46"/>
        <end position="165"/>
    </location>
</feature>
<dbReference type="PANTHER" id="PTHR10434:SF55">
    <property type="entry name" value="POSSIBLE ACYLTRANSFERASE"/>
    <property type="match status" value="1"/>
</dbReference>
<dbReference type="SUPFAM" id="SSF69593">
    <property type="entry name" value="Glycerol-3-phosphate (1)-acyltransferase"/>
    <property type="match status" value="1"/>
</dbReference>
<evidence type="ECO:0000256" key="3">
    <source>
        <dbReference type="SAM" id="MobiDB-lite"/>
    </source>
</evidence>
<organism evidence="5 6">
    <name type="scientific">Dermacoccus nishinomiyaensis</name>
    <dbReference type="NCBI Taxonomy" id="1274"/>
    <lineage>
        <taxon>Bacteria</taxon>
        <taxon>Bacillati</taxon>
        <taxon>Actinomycetota</taxon>
        <taxon>Actinomycetes</taxon>
        <taxon>Micrococcales</taxon>
        <taxon>Dermacoccaceae</taxon>
        <taxon>Dermacoccus</taxon>
    </lineage>
</organism>
<dbReference type="SMART" id="SM00563">
    <property type="entry name" value="PlsC"/>
    <property type="match status" value="1"/>
</dbReference>
<dbReference type="GO" id="GO:0006654">
    <property type="term" value="P:phosphatidic acid biosynthetic process"/>
    <property type="evidence" value="ECO:0007669"/>
    <property type="project" value="TreeGrafter"/>
</dbReference>
<dbReference type="KEGG" id="dni:HX89_09860"/>
<evidence type="ECO:0000313" key="5">
    <source>
        <dbReference type="EMBL" id="AIF41203.1"/>
    </source>
</evidence>
<keyword evidence="1 5" id="KW-0808">Transferase</keyword>
<proteinExistence type="predicted"/>
<evidence type="ECO:0000313" key="6">
    <source>
        <dbReference type="Proteomes" id="UP000027986"/>
    </source>
</evidence>
<dbReference type="eggNOG" id="COG0204">
    <property type="taxonomic scope" value="Bacteria"/>
</dbReference>
<dbReference type="InterPro" id="IPR002123">
    <property type="entry name" value="Plipid/glycerol_acylTrfase"/>
</dbReference>
<dbReference type="GO" id="GO:0005886">
    <property type="term" value="C:plasma membrane"/>
    <property type="evidence" value="ECO:0007669"/>
    <property type="project" value="TreeGrafter"/>
</dbReference>
<dbReference type="OrthoDB" id="9806008at2"/>
<dbReference type="GO" id="GO:0003841">
    <property type="term" value="F:1-acylglycerol-3-phosphate O-acyltransferase activity"/>
    <property type="evidence" value="ECO:0007669"/>
    <property type="project" value="TreeGrafter"/>
</dbReference>
<evidence type="ECO:0000256" key="1">
    <source>
        <dbReference type="ARBA" id="ARBA00022679"/>
    </source>
</evidence>
<dbReference type="RefSeq" id="WP_038568861.1">
    <property type="nucleotide sequence ID" value="NZ_CP008889.1"/>
</dbReference>
<accession>A0A075JM84</accession>
<dbReference type="GeneID" id="41841437"/>
<evidence type="ECO:0000256" key="2">
    <source>
        <dbReference type="ARBA" id="ARBA00023315"/>
    </source>
</evidence>
<dbReference type="HOGENOM" id="CLU_027938_4_1_11"/>
<protein>
    <submittedName>
        <fullName evidence="5">Glycerol acyltransferase</fullName>
    </submittedName>
</protein>
<name>A0A075JM84_9MICO</name>
<keyword evidence="2 5" id="KW-0012">Acyltransferase</keyword>
<dbReference type="CDD" id="cd07989">
    <property type="entry name" value="LPLAT_AGPAT-like"/>
    <property type="match status" value="1"/>
</dbReference>
<keyword evidence="6" id="KW-1185">Reference proteome</keyword>
<feature type="region of interest" description="Disordered" evidence="3">
    <location>
        <begin position="234"/>
        <end position="256"/>
    </location>
</feature>